<dbReference type="AlphaFoldDB" id="A0A2V1DED8"/>
<protein>
    <submittedName>
        <fullName evidence="2">Uncharacterized protein</fullName>
    </submittedName>
</protein>
<dbReference type="Proteomes" id="UP000244855">
    <property type="component" value="Unassembled WGS sequence"/>
</dbReference>
<keyword evidence="1" id="KW-0732">Signal</keyword>
<dbReference type="EMBL" id="KZ805495">
    <property type="protein sequence ID" value="PVH95484.1"/>
    <property type="molecule type" value="Genomic_DNA"/>
</dbReference>
<accession>A0A2V1DED8</accession>
<dbReference type="OrthoDB" id="3800854at2759"/>
<feature type="signal peptide" evidence="1">
    <location>
        <begin position="1"/>
        <end position="30"/>
    </location>
</feature>
<organism evidence="2 3">
    <name type="scientific">Periconia macrospinosa</name>
    <dbReference type="NCBI Taxonomy" id="97972"/>
    <lineage>
        <taxon>Eukaryota</taxon>
        <taxon>Fungi</taxon>
        <taxon>Dikarya</taxon>
        <taxon>Ascomycota</taxon>
        <taxon>Pezizomycotina</taxon>
        <taxon>Dothideomycetes</taxon>
        <taxon>Pleosporomycetidae</taxon>
        <taxon>Pleosporales</taxon>
        <taxon>Massarineae</taxon>
        <taxon>Periconiaceae</taxon>
        <taxon>Periconia</taxon>
    </lineage>
</organism>
<gene>
    <name evidence="2" type="ORF">DM02DRAFT_632829</name>
</gene>
<proteinExistence type="predicted"/>
<name>A0A2V1DED8_9PLEO</name>
<evidence type="ECO:0000313" key="2">
    <source>
        <dbReference type="EMBL" id="PVH95484.1"/>
    </source>
</evidence>
<evidence type="ECO:0000313" key="3">
    <source>
        <dbReference type="Proteomes" id="UP000244855"/>
    </source>
</evidence>
<sequence length="324" mass="31632">MWPALNKQLSAMISSKLVLLLAGAALSVNAQSSAPAKATLIAFEGLPIDANSTATLVAQNSAATTYTFACPPVATGSALSSAKSAAGSAASSVGSAAGSLASSIGGAAGSLASSAANAGASAGSSIGNAIASDARSAISNIAMTPIPRPTNARRENVRLLPIAKPTKAARDLRLLPIAKPTAHARRQIPYGEDKDIECLPYVVVQGPETYAIKAEVTAPIKFSAEFKANWKGDLKSASEITGAYSMGGDVSELNHASTATGPASVLGSSVVVPLVTATASSSGSAGASGSPAANSNPAAAGPMPTGAVAYFGAAAGLLGAALAL</sequence>
<feature type="chain" id="PRO_5016028322" evidence="1">
    <location>
        <begin position="31"/>
        <end position="324"/>
    </location>
</feature>
<reference evidence="2 3" key="1">
    <citation type="journal article" date="2018" name="Sci. Rep.">
        <title>Comparative genomics provides insights into the lifestyle and reveals functional heterogeneity of dark septate endophytic fungi.</title>
        <authorList>
            <person name="Knapp D.G."/>
            <person name="Nemeth J.B."/>
            <person name="Barry K."/>
            <person name="Hainaut M."/>
            <person name="Henrissat B."/>
            <person name="Johnson J."/>
            <person name="Kuo A."/>
            <person name="Lim J.H.P."/>
            <person name="Lipzen A."/>
            <person name="Nolan M."/>
            <person name="Ohm R.A."/>
            <person name="Tamas L."/>
            <person name="Grigoriev I.V."/>
            <person name="Spatafora J.W."/>
            <person name="Nagy L.G."/>
            <person name="Kovacs G.M."/>
        </authorList>
    </citation>
    <scope>NUCLEOTIDE SEQUENCE [LARGE SCALE GENOMIC DNA]</scope>
    <source>
        <strain evidence="2 3">DSE2036</strain>
    </source>
</reference>
<evidence type="ECO:0000256" key="1">
    <source>
        <dbReference type="SAM" id="SignalP"/>
    </source>
</evidence>
<keyword evidence="3" id="KW-1185">Reference proteome</keyword>